<evidence type="ECO:0000313" key="2">
    <source>
        <dbReference type="Proteomes" id="UP001152795"/>
    </source>
</evidence>
<sequence>MTAVLSETDFDVCFVTGNENQNGANGEPIVSEILNNVSALSSVLNNSRNVASTSTTSNTSVEGEVRRIFLPGSVRNNQLTRQVVQGESRNQLNVVQGQMNQEMQTGISGNLSASVNDEAQRNVYSRSSTNSQLICPNETIQTTNQVNQRSQRAGYSGNLTSYFPGQFNFTRNKRKRNCKDKGSNIKGNRYFYKEIVLLTGPNDTRTPQQGTKLYLKQNQHIVRGVQFSKEWLEQQVIEQ</sequence>
<proteinExistence type="predicted"/>
<gene>
    <name evidence="1" type="ORF">PACLA_8A021085</name>
</gene>
<dbReference type="Proteomes" id="UP001152795">
    <property type="component" value="Unassembled WGS sequence"/>
</dbReference>
<keyword evidence="2" id="KW-1185">Reference proteome</keyword>
<organism evidence="1 2">
    <name type="scientific">Paramuricea clavata</name>
    <name type="common">Red gorgonian</name>
    <name type="synonym">Violescent sea-whip</name>
    <dbReference type="NCBI Taxonomy" id="317549"/>
    <lineage>
        <taxon>Eukaryota</taxon>
        <taxon>Metazoa</taxon>
        <taxon>Cnidaria</taxon>
        <taxon>Anthozoa</taxon>
        <taxon>Octocorallia</taxon>
        <taxon>Malacalcyonacea</taxon>
        <taxon>Plexauridae</taxon>
        <taxon>Paramuricea</taxon>
    </lineage>
</organism>
<evidence type="ECO:0000313" key="1">
    <source>
        <dbReference type="EMBL" id="CAB4035240.1"/>
    </source>
</evidence>
<accession>A0A6S7K0P4</accession>
<protein>
    <submittedName>
        <fullName evidence="1">Uncharacterized protein</fullName>
    </submittedName>
</protein>
<feature type="non-terminal residue" evidence="1">
    <location>
        <position position="1"/>
    </location>
</feature>
<dbReference type="AlphaFoldDB" id="A0A6S7K0P4"/>
<name>A0A6S7K0P4_PARCT</name>
<comment type="caution">
    <text evidence="1">The sequence shown here is derived from an EMBL/GenBank/DDBJ whole genome shotgun (WGS) entry which is preliminary data.</text>
</comment>
<reference evidence="1" key="1">
    <citation type="submission" date="2020-04" db="EMBL/GenBank/DDBJ databases">
        <authorList>
            <person name="Alioto T."/>
            <person name="Alioto T."/>
            <person name="Gomez Garrido J."/>
        </authorList>
    </citation>
    <scope>NUCLEOTIDE SEQUENCE</scope>
    <source>
        <strain evidence="1">A484AB</strain>
    </source>
</reference>
<dbReference type="EMBL" id="CACRXK020020855">
    <property type="protein sequence ID" value="CAB4035240.1"/>
    <property type="molecule type" value="Genomic_DNA"/>
</dbReference>